<gene>
    <name evidence="1" type="ORF">BGAL_0202g00080</name>
</gene>
<organism evidence="1 2">
    <name type="scientific">Botrytis galanthina</name>
    <dbReference type="NCBI Taxonomy" id="278940"/>
    <lineage>
        <taxon>Eukaryota</taxon>
        <taxon>Fungi</taxon>
        <taxon>Dikarya</taxon>
        <taxon>Ascomycota</taxon>
        <taxon>Pezizomycotina</taxon>
        <taxon>Leotiomycetes</taxon>
        <taxon>Helotiales</taxon>
        <taxon>Sclerotiniaceae</taxon>
        <taxon>Botrytis</taxon>
    </lineage>
</organism>
<evidence type="ECO:0000313" key="1">
    <source>
        <dbReference type="EMBL" id="THV49289.1"/>
    </source>
</evidence>
<dbReference type="EMBL" id="PQXL01000202">
    <property type="protein sequence ID" value="THV49289.1"/>
    <property type="molecule type" value="Genomic_DNA"/>
</dbReference>
<proteinExistence type="predicted"/>
<evidence type="ECO:0000313" key="2">
    <source>
        <dbReference type="Proteomes" id="UP000308671"/>
    </source>
</evidence>
<reference evidence="1 2" key="1">
    <citation type="submission" date="2017-12" db="EMBL/GenBank/DDBJ databases">
        <title>Comparative genomics of Botrytis spp.</title>
        <authorList>
            <person name="Valero-Jimenez C.A."/>
            <person name="Tapia P."/>
            <person name="Veloso J."/>
            <person name="Silva-Moreno E."/>
            <person name="Staats M."/>
            <person name="Valdes J.H."/>
            <person name="Van Kan J.A.L."/>
        </authorList>
    </citation>
    <scope>NUCLEOTIDE SEQUENCE [LARGE SCALE GENOMIC DNA]</scope>
    <source>
        <strain evidence="1 2">MUCL435</strain>
    </source>
</reference>
<sequence length="97" mass="10145">MTDNRPITHPCHDDVVSVRLREPTVGDEILVDPVARIGGVPEVVWAIVRADGGVGSGLSGYPARVAACARSYECYGRVGGGETAGDEIHVSGYVPVN</sequence>
<keyword evidence="2" id="KW-1185">Reference proteome</keyword>
<accession>A0A4S8R552</accession>
<name>A0A4S8R552_9HELO</name>
<protein>
    <submittedName>
        <fullName evidence="1">Uncharacterized protein</fullName>
    </submittedName>
</protein>
<dbReference type="AlphaFoldDB" id="A0A4S8R552"/>
<dbReference type="Proteomes" id="UP000308671">
    <property type="component" value="Unassembled WGS sequence"/>
</dbReference>
<comment type="caution">
    <text evidence="1">The sequence shown here is derived from an EMBL/GenBank/DDBJ whole genome shotgun (WGS) entry which is preliminary data.</text>
</comment>